<dbReference type="OMA" id="HEADRTR"/>
<evidence type="ECO:0000313" key="2">
    <source>
        <dbReference type="Proteomes" id="UP000006038"/>
    </source>
</evidence>
<keyword evidence="2" id="KW-1185">Reference proteome</keyword>
<dbReference type="Gramene" id="OB11G17420.1">
    <property type="protein sequence ID" value="OB11G17420.1"/>
    <property type="gene ID" value="OB11G17420"/>
</dbReference>
<accession>J3N7F6</accession>
<reference evidence="1" key="1">
    <citation type="journal article" date="2013" name="Nat. Commun.">
        <title>Whole-genome sequencing of Oryza brachyantha reveals mechanisms underlying Oryza genome evolution.</title>
        <authorList>
            <person name="Chen J."/>
            <person name="Huang Q."/>
            <person name="Gao D."/>
            <person name="Wang J."/>
            <person name="Lang Y."/>
            <person name="Liu T."/>
            <person name="Li B."/>
            <person name="Bai Z."/>
            <person name="Luis Goicoechea J."/>
            <person name="Liang C."/>
            <person name="Chen C."/>
            <person name="Zhang W."/>
            <person name="Sun S."/>
            <person name="Liao Y."/>
            <person name="Zhang X."/>
            <person name="Yang L."/>
            <person name="Song C."/>
            <person name="Wang M."/>
            <person name="Shi J."/>
            <person name="Liu G."/>
            <person name="Liu J."/>
            <person name="Zhou H."/>
            <person name="Zhou W."/>
            <person name="Yu Q."/>
            <person name="An N."/>
            <person name="Chen Y."/>
            <person name="Cai Q."/>
            <person name="Wang B."/>
            <person name="Liu B."/>
            <person name="Min J."/>
            <person name="Huang Y."/>
            <person name="Wu H."/>
            <person name="Li Z."/>
            <person name="Zhang Y."/>
            <person name="Yin Y."/>
            <person name="Song W."/>
            <person name="Jiang J."/>
            <person name="Jackson S.A."/>
            <person name="Wing R.A."/>
            <person name="Wang J."/>
            <person name="Chen M."/>
        </authorList>
    </citation>
    <scope>NUCLEOTIDE SEQUENCE [LARGE SCALE GENOMIC DNA]</scope>
    <source>
        <strain evidence="1">cv. IRGC 101232</strain>
    </source>
</reference>
<dbReference type="EnsemblPlants" id="OB11G17420.1">
    <property type="protein sequence ID" value="OB11G17420.1"/>
    <property type="gene ID" value="OB11G17420"/>
</dbReference>
<evidence type="ECO:0000313" key="1">
    <source>
        <dbReference type="EnsemblPlants" id="OB11G17420.1"/>
    </source>
</evidence>
<organism evidence="1">
    <name type="scientific">Oryza brachyantha</name>
    <name type="common">malo sina</name>
    <dbReference type="NCBI Taxonomy" id="4533"/>
    <lineage>
        <taxon>Eukaryota</taxon>
        <taxon>Viridiplantae</taxon>
        <taxon>Streptophyta</taxon>
        <taxon>Embryophyta</taxon>
        <taxon>Tracheophyta</taxon>
        <taxon>Spermatophyta</taxon>
        <taxon>Magnoliopsida</taxon>
        <taxon>Liliopsida</taxon>
        <taxon>Poales</taxon>
        <taxon>Poaceae</taxon>
        <taxon>BOP clade</taxon>
        <taxon>Oryzoideae</taxon>
        <taxon>Oryzeae</taxon>
        <taxon>Oryzinae</taxon>
        <taxon>Oryza</taxon>
    </lineage>
</organism>
<proteinExistence type="predicted"/>
<sequence length="153" mass="18080">MAHMVRINMDGPELKDKTMDEKREYVNKLHKKKRIDMVTYLGQAMLLHTDKRGLMVPYHLTGHDYYRRHGRFVKDQKRKKLLVKGRFPCHKQPSGTNLCEYYVCKMLRVSERYRTELQISQVSHIPQTGSTRKHFLTYAETYASSFVVISATI</sequence>
<name>J3N7F6_ORYBR</name>
<protein>
    <submittedName>
        <fullName evidence="1">Uncharacterized protein</fullName>
    </submittedName>
</protein>
<reference evidence="1" key="2">
    <citation type="submission" date="2013-04" db="UniProtKB">
        <authorList>
            <consortium name="EnsemblPlants"/>
        </authorList>
    </citation>
    <scope>IDENTIFICATION</scope>
</reference>
<dbReference type="AlphaFoldDB" id="J3N7F6"/>
<dbReference type="Proteomes" id="UP000006038">
    <property type="component" value="Chromosome 11"/>
</dbReference>
<dbReference type="HOGENOM" id="CLU_010199_3_1_1"/>